<dbReference type="InterPro" id="IPR018531">
    <property type="entry name" value="DUF1993"/>
</dbReference>
<evidence type="ECO:0000313" key="1">
    <source>
        <dbReference type="EMBL" id="MBR7620445.1"/>
    </source>
</evidence>
<dbReference type="Proteomes" id="UP000622580">
    <property type="component" value="Unassembled WGS sequence"/>
</dbReference>
<dbReference type="AlphaFoldDB" id="A0A941HXG8"/>
<dbReference type="PANTHER" id="PTHR36922">
    <property type="entry name" value="BLL2446 PROTEIN"/>
    <property type="match status" value="1"/>
</dbReference>
<dbReference type="SUPFAM" id="SSF109854">
    <property type="entry name" value="DinB/YfiT-like putative metalloenzymes"/>
    <property type="match status" value="1"/>
</dbReference>
<name>A0A941HXG8_9CAUL</name>
<accession>A0A941HXG8</accession>
<keyword evidence="2" id="KW-1185">Reference proteome</keyword>
<dbReference type="Pfam" id="PF09351">
    <property type="entry name" value="DUF1993"/>
    <property type="match status" value="1"/>
</dbReference>
<organism evidence="1 2">
    <name type="scientific">Phenylobacterium glaciei</name>
    <dbReference type="NCBI Taxonomy" id="2803784"/>
    <lineage>
        <taxon>Bacteria</taxon>
        <taxon>Pseudomonadati</taxon>
        <taxon>Pseudomonadota</taxon>
        <taxon>Alphaproteobacteria</taxon>
        <taxon>Caulobacterales</taxon>
        <taxon>Caulobacteraceae</taxon>
        <taxon>Phenylobacterium</taxon>
    </lineage>
</organism>
<dbReference type="InterPro" id="IPR034660">
    <property type="entry name" value="DinB/YfiT-like"/>
</dbReference>
<dbReference type="PANTHER" id="PTHR36922:SF1">
    <property type="entry name" value="DUF1993 DOMAIN-CONTAINING PROTEIN"/>
    <property type="match status" value="1"/>
</dbReference>
<protein>
    <submittedName>
        <fullName evidence="1">DUF1993 domain-containing protein</fullName>
    </submittedName>
</protein>
<sequence length="169" mass="18371">MSISLHQASIPLFVRGLKNLAHLLEKGAAYATEKGIAPSELIEARLAPDMLTLAAQVQRTSDTAKLSGERLSGVESPKMPDEETTFPQLQERIAKTIAYLESLSVADVDAGEGRTITLNFGPMKPTFSGPDYLFGFALPNFYFHVVTAHDILRHKGVEVGKRDYLGAVA</sequence>
<comment type="caution">
    <text evidence="1">The sequence shown here is derived from an EMBL/GenBank/DDBJ whole genome shotgun (WGS) entry which is preliminary data.</text>
</comment>
<proteinExistence type="predicted"/>
<dbReference type="EMBL" id="JAGSGD010000001">
    <property type="protein sequence ID" value="MBR7620445.1"/>
    <property type="molecule type" value="Genomic_DNA"/>
</dbReference>
<reference evidence="1" key="1">
    <citation type="submission" date="2021-04" db="EMBL/GenBank/DDBJ databases">
        <title>Draft genome assembly of strain Phenylobacterium sp. 20VBR1 using MiniION and Illumina platforms.</title>
        <authorList>
            <person name="Thomas F.A."/>
            <person name="Krishnan K.P."/>
            <person name="Sinha R.K."/>
        </authorList>
    </citation>
    <scope>NUCLEOTIDE SEQUENCE</scope>
    <source>
        <strain evidence="1">20VBR1</strain>
    </source>
</reference>
<gene>
    <name evidence="1" type="ORF">JKL49_13715</name>
</gene>
<dbReference type="RefSeq" id="WP_215341181.1">
    <property type="nucleotide sequence ID" value="NZ_JAGSGD010000001.1"/>
</dbReference>
<dbReference type="Gene3D" id="1.20.120.450">
    <property type="entry name" value="dinb family like domain"/>
    <property type="match status" value="1"/>
</dbReference>
<evidence type="ECO:0000313" key="2">
    <source>
        <dbReference type="Proteomes" id="UP000622580"/>
    </source>
</evidence>